<dbReference type="Gene3D" id="3.90.25.10">
    <property type="entry name" value="UDP-galactose 4-epimerase, domain 1"/>
    <property type="match status" value="1"/>
</dbReference>
<dbReference type="Pfam" id="PF13460">
    <property type="entry name" value="NAD_binding_10"/>
    <property type="match status" value="1"/>
</dbReference>
<comment type="caution">
    <text evidence="2">The sequence shown here is derived from an EMBL/GenBank/DDBJ whole genome shotgun (WGS) entry which is preliminary data.</text>
</comment>
<dbReference type="EMBL" id="JANYMP010000008">
    <property type="protein sequence ID" value="MCS7479011.1"/>
    <property type="molecule type" value="Genomic_DNA"/>
</dbReference>
<sequence length="283" mass="29818">MTTLITGATGKLGGLTTGHLLDRVPATEVAVSVRDPAKAAALAAKGVDVRRGDFDRPEELDFTGVDRLLLISADGPDDVRITKQAAAVRAARDAGVGHIAYTSVVDAPTTPIGFARVHRATEEVIAASGIPYTFLRNAMYHENYTLPLAAAYERGALISAAGDGGNATASRDDLALAAAVVLSTDGHENTAYELTGPRAWTFAELAALASRATGKPLAHQEVRPVDYLAELRAGGVPDFLAELFVDHHAHIRDGVLSTVRPDLEELVGRPLTTIEQAVRVSLT</sequence>
<dbReference type="SUPFAM" id="SSF51735">
    <property type="entry name" value="NAD(P)-binding Rossmann-fold domains"/>
    <property type="match status" value="1"/>
</dbReference>
<evidence type="ECO:0000313" key="2">
    <source>
        <dbReference type="EMBL" id="MCS7479011.1"/>
    </source>
</evidence>
<dbReference type="AlphaFoldDB" id="A0A9X3AG15"/>
<protein>
    <submittedName>
        <fullName evidence="2">SDR family oxidoreductase</fullName>
    </submittedName>
</protein>
<dbReference type="InterPro" id="IPR016040">
    <property type="entry name" value="NAD(P)-bd_dom"/>
</dbReference>
<proteinExistence type="predicted"/>
<reference evidence="2" key="1">
    <citation type="submission" date="2022-08" db="EMBL/GenBank/DDBJ databases">
        <authorList>
            <person name="Tistechok S."/>
            <person name="Samborskyy M."/>
            <person name="Roman I."/>
        </authorList>
    </citation>
    <scope>NUCLEOTIDE SEQUENCE</scope>
    <source>
        <strain evidence="2">DSM 103496</strain>
    </source>
</reference>
<name>A0A9X3AG15_9PSEU</name>
<evidence type="ECO:0000313" key="3">
    <source>
        <dbReference type="Proteomes" id="UP001141259"/>
    </source>
</evidence>
<organism evidence="2 3">
    <name type="scientific">Umezawaea endophytica</name>
    <dbReference type="NCBI Taxonomy" id="1654476"/>
    <lineage>
        <taxon>Bacteria</taxon>
        <taxon>Bacillati</taxon>
        <taxon>Actinomycetota</taxon>
        <taxon>Actinomycetes</taxon>
        <taxon>Pseudonocardiales</taxon>
        <taxon>Pseudonocardiaceae</taxon>
        <taxon>Umezawaea</taxon>
    </lineage>
</organism>
<dbReference type="Proteomes" id="UP001141259">
    <property type="component" value="Unassembled WGS sequence"/>
</dbReference>
<dbReference type="InterPro" id="IPR052718">
    <property type="entry name" value="NmrA-type_oxidoreductase"/>
</dbReference>
<dbReference type="InterPro" id="IPR036291">
    <property type="entry name" value="NAD(P)-bd_dom_sf"/>
</dbReference>
<dbReference type="PANTHER" id="PTHR47129">
    <property type="entry name" value="QUINONE OXIDOREDUCTASE 2"/>
    <property type="match status" value="1"/>
</dbReference>
<dbReference type="RefSeq" id="WP_259624499.1">
    <property type="nucleotide sequence ID" value="NZ_JANYMP010000008.1"/>
</dbReference>
<dbReference type="Gene3D" id="3.40.50.720">
    <property type="entry name" value="NAD(P)-binding Rossmann-like Domain"/>
    <property type="match status" value="1"/>
</dbReference>
<keyword evidence="3" id="KW-1185">Reference proteome</keyword>
<feature type="domain" description="NAD(P)-binding" evidence="1">
    <location>
        <begin position="7"/>
        <end position="183"/>
    </location>
</feature>
<dbReference type="PANTHER" id="PTHR47129:SF1">
    <property type="entry name" value="NMRA-LIKE DOMAIN-CONTAINING PROTEIN"/>
    <property type="match status" value="1"/>
</dbReference>
<gene>
    <name evidence="2" type="ORF">NZH93_19285</name>
</gene>
<dbReference type="CDD" id="cd05269">
    <property type="entry name" value="TMR_SDR_a"/>
    <property type="match status" value="1"/>
</dbReference>
<evidence type="ECO:0000259" key="1">
    <source>
        <dbReference type="Pfam" id="PF13460"/>
    </source>
</evidence>
<accession>A0A9X3AG15</accession>